<dbReference type="PANTHER" id="PTHR46825">
    <property type="entry name" value="D-ALANYL-D-ALANINE-CARBOXYPEPTIDASE/ENDOPEPTIDASE AMPH"/>
    <property type="match status" value="1"/>
</dbReference>
<reference evidence="2 3" key="1">
    <citation type="submission" date="2018-03" db="EMBL/GenBank/DDBJ databases">
        <title>Genomic Encyclopedia of Type Strains, Phase III (KMG-III): the genomes of soil and plant-associated and newly described type strains.</title>
        <authorList>
            <person name="Whitman W."/>
        </authorList>
    </citation>
    <scope>NUCLEOTIDE SEQUENCE [LARGE SCALE GENOMIC DNA]</scope>
    <source>
        <strain evidence="2 3">CGMCC 4.7067</strain>
    </source>
</reference>
<dbReference type="EMBL" id="PVTJ01000003">
    <property type="protein sequence ID" value="PRY59732.1"/>
    <property type="molecule type" value="Genomic_DNA"/>
</dbReference>
<dbReference type="OrthoDB" id="262125at2"/>
<dbReference type="Proteomes" id="UP000238176">
    <property type="component" value="Unassembled WGS sequence"/>
</dbReference>
<gene>
    <name evidence="2" type="ORF">B0I28_103206</name>
</gene>
<organism evidence="2 3">
    <name type="scientific">Glycomyces artemisiae</name>
    <dbReference type="NCBI Taxonomy" id="1076443"/>
    <lineage>
        <taxon>Bacteria</taxon>
        <taxon>Bacillati</taxon>
        <taxon>Actinomycetota</taxon>
        <taxon>Actinomycetes</taxon>
        <taxon>Glycomycetales</taxon>
        <taxon>Glycomycetaceae</taxon>
        <taxon>Glycomyces</taxon>
    </lineage>
</organism>
<name>A0A2T0UP77_9ACTN</name>
<dbReference type="InterPro" id="IPR012338">
    <property type="entry name" value="Beta-lactam/transpept-like"/>
</dbReference>
<keyword evidence="3" id="KW-1185">Reference proteome</keyword>
<dbReference type="InterPro" id="IPR050491">
    <property type="entry name" value="AmpC-like"/>
</dbReference>
<proteinExistence type="predicted"/>
<dbReference type="SUPFAM" id="SSF56601">
    <property type="entry name" value="beta-lactamase/transpeptidase-like"/>
    <property type="match status" value="1"/>
</dbReference>
<evidence type="ECO:0000313" key="2">
    <source>
        <dbReference type="EMBL" id="PRY59732.1"/>
    </source>
</evidence>
<evidence type="ECO:0000313" key="3">
    <source>
        <dbReference type="Proteomes" id="UP000238176"/>
    </source>
</evidence>
<sequence>MLSIAEVRAQLQDDLDRLAREHDVPGAAVAVAIGDETAEAVTGVVNRRTGIAVTPDAVFQIQSVTKVWTATLIMQLVDEGRIALDDPVRAHLPQFRTADPVASEAITITHLLTHTGGFEGDLWAATTEDDDALRRLVEDEVPRLPQERAPGAGYSYCSAGMAVLGRLIEVLRGTTFAEALREHLAAPLGVEDLAFGPNDALGFNTAIGHVRQDDRGPWPLKAWASMPASNPAAGNRLAMSARGLLSFGRMHAENGGNVLSAASARAMRTGRVAITASPVVPKQVGLGWEVYGGGAVVGHGGGALGCDAVLFVVPGQRMAVALVSNGGRGKSLMRGLVHPLVEQASGVALSGPDLEPAEAGTALDRCAGVYANSTQRITVAAADGGLDAVGESLGDAALMFERVGLPVEPMKLRLSEVGRGLFHNAGAGYVEFVGADEGPSRFLVMGQRLVPRTESADEGDR</sequence>
<dbReference type="AlphaFoldDB" id="A0A2T0UP77"/>
<accession>A0A2T0UP77</accession>
<feature type="domain" description="Beta-lactamase-related" evidence="1">
    <location>
        <begin position="15"/>
        <end position="329"/>
    </location>
</feature>
<evidence type="ECO:0000259" key="1">
    <source>
        <dbReference type="Pfam" id="PF00144"/>
    </source>
</evidence>
<protein>
    <submittedName>
        <fullName evidence="2">CubicO group peptidase (Beta-lactamase class C family)</fullName>
    </submittedName>
</protein>
<dbReference type="PANTHER" id="PTHR46825:SF8">
    <property type="entry name" value="BETA-LACTAMASE-RELATED"/>
    <property type="match status" value="1"/>
</dbReference>
<comment type="caution">
    <text evidence="2">The sequence shown here is derived from an EMBL/GenBank/DDBJ whole genome shotgun (WGS) entry which is preliminary data.</text>
</comment>
<dbReference type="InterPro" id="IPR001466">
    <property type="entry name" value="Beta-lactam-related"/>
</dbReference>
<dbReference type="Gene3D" id="3.40.710.10">
    <property type="entry name" value="DD-peptidase/beta-lactamase superfamily"/>
    <property type="match status" value="1"/>
</dbReference>
<dbReference type="RefSeq" id="WP_106363645.1">
    <property type="nucleotide sequence ID" value="NZ_PVTJ01000003.1"/>
</dbReference>
<dbReference type="Pfam" id="PF00144">
    <property type="entry name" value="Beta-lactamase"/>
    <property type="match status" value="1"/>
</dbReference>